<evidence type="ECO:0000313" key="15">
    <source>
        <dbReference type="EMBL" id="CAA6811138.1"/>
    </source>
</evidence>
<organism evidence="15">
    <name type="scientific">uncultured Campylobacterales bacterium</name>
    <dbReference type="NCBI Taxonomy" id="352960"/>
    <lineage>
        <taxon>Bacteria</taxon>
        <taxon>Pseudomonadati</taxon>
        <taxon>Campylobacterota</taxon>
        <taxon>Epsilonproteobacteria</taxon>
        <taxon>Campylobacterales</taxon>
        <taxon>environmental samples</taxon>
    </lineage>
</organism>
<keyword evidence="4 12" id="KW-0808">Transferase</keyword>
<dbReference type="PROSITE" id="PS01347">
    <property type="entry name" value="MRAY_1"/>
    <property type="match status" value="1"/>
</dbReference>
<keyword evidence="8 12" id="KW-1133">Transmembrane helix</keyword>
<keyword evidence="9 12" id="KW-0472">Membrane</keyword>
<evidence type="ECO:0000256" key="10">
    <source>
        <dbReference type="ARBA" id="ARBA00023306"/>
    </source>
</evidence>
<comment type="function">
    <text evidence="12">Catalyzes the initial step of the lipid cycle reactions in the biosynthesis of the cell wall peptidoglycan: transfers peptidoglycan precursor phospho-MurNAc-pentapeptide from UDP-MurNAc-pentapeptide onto the lipid carrier undecaprenyl phosphate, yielding undecaprenyl-pyrophosphoryl-MurNAc-pentapeptide, known as lipid I.</text>
</comment>
<feature type="transmembrane region" description="Helical" evidence="12">
    <location>
        <begin position="168"/>
        <end position="188"/>
    </location>
</feature>
<dbReference type="EMBL" id="CACVAW010000044">
    <property type="protein sequence ID" value="CAA6811138.1"/>
    <property type="molecule type" value="Genomic_DNA"/>
</dbReference>
<comment type="cofactor">
    <cofactor evidence="12 14">
        <name>Mg(2+)</name>
        <dbReference type="ChEBI" id="CHEBI:18420"/>
    </cofactor>
</comment>
<evidence type="ECO:0000256" key="13">
    <source>
        <dbReference type="NCBIfam" id="TIGR00445"/>
    </source>
</evidence>
<keyword evidence="10 12" id="KW-0131">Cell cycle</keyword>
<dbReference type="CDD" id="cd06852">
    <property type="entry name" value="GT_MraY"/>
    <property type="match status" value="1"/>
</dbReference>
<evidence type="ECO:0000256" key="12">
    <source>
        <dbReference type="HAMAP-Rule" id="MF_00038"/>
    </source>
</evidence>
<feature type="binding site" evidence="14">
    <location>
        <position position="186"/>
    </location>
    <ligand>
        <name>Mg(2+)</name>
        <dbReference type="ChEBI" id="CHEBI:18420"/>
    </ligand>
</feature>
<gene>
    <name evidence="12" type="primary">mraY</name>
    <name evidence="15" type="ORF">HELGO_WM6404</name>
</gene>
<sequence length="354" mass="39319">MLYSIYNIFDINLLQYITSRASFAFLFAFFITMFLMPKFIRWAKRKNASQPIFHLAPESHKTKSSTPTMGGVVFLSSCIISTLICVKLNNIYVIGALLVLIIFGAIGLKDDLAKILGKSNTSGLKPRVKMLLQILGAGVVALLLLFVANFNTEFYVPFYKYPLFDMGFFSLLFWILVIVSTSNAVNLTDGLDGLATVPSIFAILSFSIFIYVGGHALLSEYFLLPRTVELGEVAIVCSAMIGALIGFLWHNCHPAEVFMGDTGSLSLGAFLGYLAVISKNEILLILIGSIFVIETLSVILQVGSYKTRKKRVFAMAPLHHHFEMIGWAENKIIVRFWIVALISNLIAIATIKFR</sequence>
<dbReference type="EC" id="2.7.8.13" evidence="12 13"/>
<evidence type="ECO:0000256" key="11">
    <source>
        <dbReference type="ARBA" id="ARBA00023316"/>
    </source>
</evidence>
<keyword evidence="7 12" id="KW-0573">Peptidoglycan synthesis</keyword>
<protein>
    <recommendedName>
        <fullName evidence="12 13">Phospho-N-acetylmuramoyl-pentapeptide-transferase</fullName>
        <ecNumber evidence="12 13">2.7.8.13</ecNumber>
    </recommendedName>
    <alternativeName>
        <fullName evidence="12">UDP-MurNAc-pentapeptide phosphotransferase</fullName>
    </alternativeName>
</protein>
<feature type="transmembrane region" description="Helical" evidence="12">
    <location>
        <begin position="332"/>
        <end position="351"/>
    </location>
</feature>
<feature type="transmembrane region" description="Helical" evidence="12">
    <location>
        <begin position="90"/>
        <end position="109"/>
    </location>
</feature>
<dbReference type="InterPro" id="IPR000715">
    <property type="entry name" value="Glycosyl_transferase_4"/>
</dbReference>
<name>A0A6S6SLL4_9BACT</name>
<keyword evidence="11 12" id="KW-0961">Cell wall biogenesis/degradation</keyword>
<dbReference type="GO" id="GO:0009252">
    <property type="term" value="P:peptidoglycan biosynthetic process"/>
    <property type="evidence" value="ECO:0007669"/>
    <property type="project" value="UniProtKB-UniRule"/>
</dbReference>
<dbReference type="GO" id="GO:0005886">
    <property type="term" value="C:plasma membrane"/>
    <property type="evidence" value="ECO:0007669"/>
    <property type="project" value="UniProtKB-SubCell"/>
</dbReference>
<dbReference type="GO" id="GO:0008963">
    <property type="term" value="F:phospho-N-acetylmuramoyl-pentapeptide-transferase activity"/>
    <property type="evidence" value="ECO:0007669"/>
    <property type="project" value="UniProtKB-UniRule"/>
</dbReference>
<evidence type="ECO:0000256" key="14">
    <source>
        <dbReference type="PIRSR" id="PIRSR600715-1"/>
    </source>
</evidence>
<dbReference type="Pfam" id="PF00953">
    <property type="entry name" value="Glycos_transf_4"/>
    <property type="match status" value="1"/>
</dbReference>
<evidence type="ECO:0000256" key="6">
    <source>
        <dbReference type="ARBA" id="ARBA00022960"/>
    </source>
</evidence>
<feature type="transmembrane region" description="Helical" evidence="12">
    <location>
        <begin position="200"/>
        <end position="218"/>
    </location>
</feature>
<evidence type="ECO:0000256" key="4">
    <source>
        <dbReference type="ARBA" id="ARBA00022679"/>
    </source>
</evidence>
<feature type="transmembrane region" description="Helical" evidence="12">
    <location>
        <begin position="130"/>
        <end position="148"/>
    </location>
</feature>
<dbReference type="GO" id="GO:0051301">
    <property type="term" value="P:cell division"/>
    <property type="evidence" value="ECO:0007669"/>
    <property type="project" value="UniProtKB-KW"/>
</dbReference>
<evidence type="ECO:0000256" key="3">
    <source>
        <dbReference type="ARBA" id="ARBA00022618"/>
    </source>
</evidence>
<feature type="transmembrane region" description="Helical" evidence="12">
    <location>
        <begin position="282"/>
        <end position="302"/>
    </location>
</feature>
<keyword evidence="12 14" id="KW-0460">Magnesium</keyword>
<dbReference type="PROSITE" id="PS01348">
    <property type="entry name" value="MRAY_2"/>
    <property type="match status" value="1"/>
</dbReference>
<dbReference type="Pfam" id="PF10555">
    <property type="entry name" value="MraY_sig1"/>
    <property type="match status" value="1"/>
</dbReference>
<dbReference type="GO" id="GO:0008360">
    <property type="term" value="P:regulation of cell shape"/>
    <property type="evidence" value="ECO:0007669"/>
    <property type="project" value="UniProtKB-KW"/>
</dbReference>
<dbReference type="AlphaFoldDB" id="A0A6S6SLL4"/>
<reference evidence="15" key="1">
    <citation type="submission" date="2020-01" db="EMBL/GenBank/DDBJ databases">
        <authorList>
            <person name="Meier V. D."/>
            <person name="Meier V D."/>
        </authorList>
    </citation>
    <scope>NUCLEOTIDE SEQUENCE</scope>
    <source>
        <strain evidence="15">HLG_WM_MAG_12</strain>
    </source>
</reference>
<comment type="similarity">
    <text evidence="2 12">Belongs to the glycosyltransferase 4 family. MraY subfamily.</text>
</comment>
<comment type="catalytic activity">
    <reaction evidence="12">
        <text>UDP-N-acetyl-alpha-D-muramoyl-L-alanyl-gamma-D-glutamyl-meso-2,6-diaminopimeloyl-D-alanyl-D-alanine + di-trans,octa-cis-undecaprenyl phosphate = di-trans,octa-cis-undecaprenyl diphospho-N-acetyl-alpha-D-muramoyl-L-alanyl-D-glutamyl-meso-2,6-diaminopimeloyl-D-alanyl-D-alanine + UMP</text>
        <dbReference type="Rhea" id="RHEA:28386"/>
        <dbReference type="ChEBI" id="CHEBI:57865"/>
        <dbReference type="ChEBI" id="CHEBI:60392"/>
        <dbReference type="ChEBI" id="CHEBI:61386"/>
        <dbReference type="ChEBI" id="CHEBI:61387"/>
        <dbReference type="EC" id="2.7.8.13"/>
    </reaction>
</comment>
<evidence type="ECO:0000256" key="1">
    <source>
        <dbReference type="ARBA" id="ARBA00004141"/>
    </source>
</evidence>
<evidence type="ECO:0000256" key="8">
    <source>
        <dbReference type="ARBA" id="ARBA00022989"/>
    </source>
</evidence>
<dbReference type="GO" id="GO:0046872">
    <property type="term" value="F:metal ion binding"/>
    <property type="evidence" value="ECO:0007669"/>
    <property type="project" value="UniProtKB-KW"/>
</dbReference>
<keyword evidence="12" id="KW-1003">Cell membrane</keyword>
<comment type="pathway">
    <text evidence="12">Cell wall biogenesis; peptidoglycan biosynthesis.</text>
</comment>
<evidence type="ECO:0000256" key="9">
    <source>
        <dbReference type="ARBA" id="ARBA00023136"/>
    </source>
</evidence>
<dbReference type="UniPathway" id="UPA00219"/>
<feature type="transmembrane region" description="Helical" evidence="12">
    <location>
        <begin position="230"/>
        <end position="250"/>
    </location>
</feature>
<dbReference type="InterPro" id="IPR003524">
    <property type="entry name" value="PNAcMuramoyl-5peptid_Trfase"/>
</dbReference>
<dbReference type="InterPro" id="IPR018480">
    <property type="entry name" value="PNAcMuramoyl-5peptid_Trfase_CS"/>
</dbReference>
<keyword evidence="5 12" id="KW-0812">Transmembrane</keyword>
<comment type="subcellular location">
    <subcellularLocation>
        <location evidence="12">Cell membrane</location>
        <topology evidence="12">Multi-pass membrane protein</topology>
    </subcellularLocation>
    <subcellularLocation>
        <location evidence="1">Membrane</location>
        <topology evidence="1">Multi-pass membrane protein</topology>
    </subcellularLocation>
</comment>
<evidence type="ECO:0000256" key="7">
    <source>
        <dbReference type="ARBA" id="ARBA00022984"/>
    </source>
</evidence>
<feature type="transmembrane region" description="Helical" evidence="12">
    <location>
        <begin position="64"/>
        <end position="84"/>
    </location>
</feature>
<keyword evidence="6 12" id="KW-0133">Cell shape</keyword>
<evidence type="ECO:0000256" key="2">
    <source>
        <dbReference type="ARBA" id="ARBA00005583"/>
    </source>
</evidence>
<dbReference type="PANTHER" id="PTHR22926:SF5">
    <property type="entry name" value="PHOSPHO-N-ACETYLMURAMOYL-PENTAPEPTIDE-TRANSFERASE HOMOLOG"/>
    <property type="match status" value="1"/>
</dbReference>
<accession>A0A6S6SLL4</accession>
<dbReference type="PANTHER" id="PTHR22926">
    <property type="entry name" value="PHOSPHO-N-ACETYLMURAMOYL-PENTAPEPTIDE-TRANSFERASE"/>
    <property type="match status" value="1"/>
</dbReference>
<proteinExistence type="inferred from homology"/>
<dbReference type="HAMAP" id="MF_00038">
    <property type="entry name" value="MraY"/>
    <property type="match status" value="1"/>
</dbReference>
<dbReference type="GO" id="GO:0071555">
    <property type="term" value="P:cell wall organization"/>
    <property type="evidence" value="ECO:0007669"/>
    <property type="project" value="UniProtKB-KW"/>
</dbReference>
<feature type="transmembrane region" description="Helical" evidence="12">
    <location>
        <begin position="23"/>
        <end position="43"/>
    </location>
</feature>
<keyword evidence="3 12" id="KW-0132">Cell division</keyword>
<dbReference type="NCBIfam" id="TIGR00445">
    <property type="entry name" value="mraY"/>
    <property type="match status" value="1"/>
</dbReference>
<evidence type="ECO:0000256" key="5">
    <source>
        <dbReference type="ARBA" id="ARBA00022692"/>
    </source>
</evidence>
<keyword evidence="12 14" id="KW-0479">Metal-binding</keyword>
<feature type="binding site" evidence="14">
    <location>
        <position position="261"/>
    </location>
    <ligand>
        <name>Mg(2+)</name>
        <dbReference type="ChEBI" id="CHEBI:18420"/>
    </ligand>
</feature>